<accession>A0A6B9FK83</accession>
<dbReference type="Proteomes" id="UP000012488">
    <property type="component" value="Chromosome"/>
</dbReference>
<feature type="chain" id="PRO_5025403477" evidence="1">
    <location>
        <begin position="24"/>
        <end position="113"/>
    </location>
</feature>
<sequence>MSKRASLAAALGFAALFTGSALAQAVIVEPDDFGPDDDVVVRDYIVRRPVGPGPIVGSIPLRPGSIVPADVALAPFTEAPNPRLRRFGYFVAPGDKIVVVDPATRAVVRILDR</sequence>
<evidence type="ECO:0000313" key="2">
    <source>
        <dbReference type="EMBL" id="QGY02412.1"/>
    </source>
</evidence>
<dbReference type="AlphaFoldDB" id="A0A6B9FK83"/>
<dbReference type="RefSeq" id="WP_010683068.1">
    <property type="nucleotide sequence ID" value="NZ_CP043538.1"/>
</dbReference>
<organism evidence="2 3">
    <name type="scientific">Methylobacterium mesophilicum SR1.6/6</name>
    <dbReference type="NCBI Taxonomy" id="908290"/>
    <lineage>
        <taxon>Bacteria</taxon>
        <taxon>Pseudomonadati</taxon>
        <taxon>Pseudomonadota</taxon>
        <taxon>Alphaproteobacteria</taxon>
        <taxon>Hyphomicrobiales</taxon>
        <taxon>Methylobacteriaceae</taxon>
        <taxon>Methylobacterium</taxon>
    </lineage>
</organism>
<feature type="signal peptide" evidence="1">
    <location>
        <begin position="1"/>
        <end position="23"/>
    </location>
</feature>
<protein>
    <submittedName>
        <fullName evidence="2">DUF1236 domain-containing protein</fullName>
    </submittedName>
</protein>
<gene>
    <name evidence="2" type="ORF">MMSR116_11405</name>
</gene>
<evidence type="ECO:0000313" key="3">
    <source>
        <dbReference type="Proteomes" id="UP000012488"/>
    </source>
</evidence>
<reference evidence="2 3" key="2">
    <citation type="journal article" date="2013" name="Genome Announc.">
        <title>Draft Genome Sequence of Methylobacterium mesophilicum Strain SR1.6/6, Isolated from Citrus sinensis.</title>
        <authorList>
            <person name="Marinho Almeida D."/>
            <person name="Dini-Andreote F."/>
            <person name="Camargo Neves A.A."/>
            <person name="Juca Ramos R.T."/>
            <person name="Andreote F.D."/>
            <person name="Carneiro A.R."/>
            <person name="Oliveira de Souza Lima A."/>
            <person name="Caracciolo Gomes de Sa P.H."/>
            <person name="Ribeiro Barbosa M.S."/>
            <person name="Araujo W.L."/>
            <person name="Silva A."/>
        </authorList>
    </citation>
    <scope>NUCLEOTIDE SEQUENCE [LARGE SCALE GENOMIC DNA]</scope>
    <source>
        <strain evidence="2 3">SR1.6/6</strain>
    </source>
</reference>
<dbReference type="OrthoDB" id="8003156at2"/>
<dbReference type="EMBL" id="CP043538">
    <property type="protein sequence ID" value="QGY02412.1"/>
    <property type="molecule type" value="Genomic_DNA"/>
</dbReference>
<keyword evidence="1" id="KW-0732">Signal</keyword>
<evidence type="ECO:0000256" key="1">
    <source>
        <dbReference type="SAM" id="SignalP"/>
    </source>
</evidence>
<reference evidence="2 3" key="1">
    <citation type="journal article" date="2012" name="Genet. Mol. Biol.">
        <title>Analysis of 16S rRNA and mxaF genes revealing insights into Methylobacterium niche-specific plant association.</title>
        <authorList>
            <person name="Dourado M.N."/>
            <person name="Andreote F.D."/>
            <person name="Dini-Andreote F."/>
            <person name="Conti R."/>
            <person name="Araujo J.M."/>
            <person name="Araujo W.L."/>
        </authorList>
    </citation>
    <scope>NUCLEOTIDE SEQUENCE [LARGE SCALE GENOMIC DNA]</scope>
    <source>
        <strain evidence="2 3">SR1.6/6</strain>
    </source>
</reference>
<dbReference type="KEGG" id="mmes:MMSR116_11405"/>
<proteinExistence type="predicted"/>
<name>A0A6B9FK83_9HYPH</name>